<dbReference type="Proteomes" id="UP000318416">
    <property type="component" value="Unassembled WGS sequence"/>
</dbReference>
<gene>
    <name evidence="2" type="ORF">FB465_2952</name>
</gene>
<dbReference type="PANTHER" id="PTHR43798:SF33">
    <property type="entry name" value="HYDROLASE, PUTATIVE (AFU_ORTHOLOGUE AFUA_2G14860)-RELATED"/>
    <property type="match status" value="1"/>
</dbReference>
<evidence type="ECO:0000313" key="3">
    <source>
        <dbReference type="Proteomes" id="UP000318416"/>
    </source>
</evidence>
<feature type="domain" description="AB hydrolase-1" evidence="1">
    <location>
        <begin position="24"/>
        <end position="258"/>
    </location>
</feature>
<dbReference type="SUPFAM" id="SSF53474">
    <property type="entry name" value="alpha/beta-Hydrolases"/>
    <property type="match status" value="1"/>
</dbReference>
<dbReference type="GO" id="GO:0016020">
    <property type="term" value="C:membrane"/>
    <property type="evidence" value="ECO:0007669"/>
    <property type="project" value="TreeGrafter"/>
</dbReference>
<dbReference type="RefSeq" id="WP_170290584.1">
    <property type="nucleotide sequence ID" value="NZ_BAAABR010000007.1"/>
</dbReference>
<organism evidence="2 3">
    <name type="scientific">Kitasatospora atroaurantiaca</name>
    <dbReference type="NCBI Taxonomy" id="285545"/>
    <lineage>
        <taxon>Bacteria</taxon>
        <taxon>Bacillati</taxon>
        <taxon>Actinomycetota</taxon>
        <taxon>Actinomycetes</taxon>
        <taxon>Kitasatosporales</taxon>
        <taxon>Streptomycetaceae</taxon>
        <taxon>Kitasatospora</taxon>
    </lineage>
</organism>
<dbReference type="GO" id="GO:0003824">
    <property type="term" value="F:catalytic activity"/>
    <property type="evidence" value="ECO:0007669"/>
    <property type="project" value="UniProtKB-ARBA"/>
</dbReference>
<sequence>MNSTEEFQAWDIHEFGPANATRSVLLLPGGLCSTAFMDDLITEPALADAPVRLVATTVPGFAGTPAPQDLSMENYAALLGTLAAERGCEVVVGHSLGANLALEMVAGGHFTGPVVLLSPAFSRPDEFKQLAVADRLGRLPGIGALTWAAMLWMTPHAMADSLPSARRETLIAELKKNDPAFCRRMTRHYFEYLDHHGSLVPRLRESGARAWVVRGDRDEVGLTDEEHDALEASPRVTMVTIPDAGHMVMTDQPARVAELVAQVALG</sequence>
<protein>
    <submittedName>
        <fullName evidence="2">Pimeloyl-ACP methyl ester carboxylesterase</fullName>
    </submittedName>
</protein>
<dbReference type="AlphaFoldDB" id="A0A561EQL5"/>
<dbReference type="EMBL" id="VIVR01000001">
    <property type="protein sequence ID" value="TWE17908.1"/>
    <property type="molecule type" value="Genomic_DNA"/>
</dbReference>
<name>A0A561EQL5_9ACTN</name>
<accession>A0A561EQL5</accession>
<reference evidence="2 3" key="1">
    <citation type="submission" date="2019-06" db="EMBL/GenBank/DDBJ databases">
        <title>Sequencing the genomes of 1000 actinobacteria strains.</title>
        <authorList>
            <person name="Klenk H.-P."/>
        </authorList>
    </citation>
    <scope>NUCLEOTIDE SEQUENCE [LARGE SCALE GENOMIC DNA]</scope>
    <source>
        <strain evidence="2 3">DSM 41649</strain>
    </source>
</reference>
<dbReference type="InterPro" id="IPR000073">
    <property type="entry name" value="AB_hydrolase_1"/>
</dbReference>
<dbReference type="Gene3D" id="3.40.50.1820">
    <property type="entry name" value="alpha/beta hydrolase"/>
    <property type="match status" value="1"/>
</dbReference>
<evidence type="ECO:0000259" key="1">
    <source>
        <dbReference type="Pfam" id="PF12697"/>
    </source>
</evidence>
<keyword evidence="3" id="KW-1185">Reference proteome</keyword>
<dbReference type="Pfam" id="PF12697">
    <property type="entry name" value="Abhydrolase_6"/>
    <property type="match status" value="1"/>
</dbReference>
<proteinExistence type="predicted"/>
<dbReference type="PANTHER" id="PTHR43798">
    <property type="entry name" value="MONOACYLGLYCEROL LIPASE"/>
    <property type="match status" value="1"/>
</dbReference>
<evidence type="ECO:0000313" key="2">
    <source>
        <dbReference type="EMBL" id="TWE17908.1"/>
    </source>
</evidence>
<dbReference type="InterPro" id="IPR029058">
    <property type="entry name" value="AB_hydrolase_fold"/>
</dbReference>
<comment type="caution">
    <text evidence="2">The sequence shown here is derived from an EMBL/GenBank/DDBJ whole genome shotgun (WGS) entry which is preliminary data.</text>
</comment>
<dbReference type="InterPro" id="IPR050266">
    <property type="entry name" value="AB_hydrolase_sf"/>
</dbReference>